<dbReference type="Proteomes" id="UP000015105">
    <property type="component" value="Chromosome 6D"/>
</dbReference>
<dbReference type="EnsemblPlants" id="AET6Gv20481800.8">
    <property type="protein sequence ID" value="AET6Gv20481800.8"/>
    <property type="gene ID" value="AET6Gv20481800"/>
</dbReference>
<keyword evidence="2" id="KW-0812">Transmembrane</keyword>
<dbReference type="GO" id="GO:0005769">
    <property type="term" value="C:early endosome"/>
    <property type="evidence" value="ECO:0007669"/>
    <property type="project" value="UniProtKB-SubCell"/>
</dbReference>
<keyword evidence="6" id="KW-1185">Reference proteome</keyword>
<proteinExistence type="predicted"/>
<reference evidence="6" key="1">
    <citation type="journal article" date="2014" name="Science">
        <title>Ancient hybridizations among the ancestral genomes of bread wheat.</title>
        <authorList>
            <consortium name="International Wheat Genome Sequencing Consortium,"/>
            <person name="Marcussen T."/>
            <person name="Sandve S.R."/>
            <person name="Heier L."/>
            <person name="Spannagl M."/>
            <person name="Pfeifer M."/>
            <person name="Jakobsen K.S."/>
            <person name="Wulff B.B."/>
            <person name="Steuernagel B."/>
            <person name="Mayer K.F."/>
            <person name="Olsen O.A."/>
        </authorList>
    </citation>
    <scope>NUCLEOTIDE SEQUENCE [LARGE SCALE GENOMIC DNA]</scope>
    <source>
        <strain evidence="6">cv. AL8/78</strain>
    </source>
</reference>
<protein>
    <submittedName>
        <fullName evidence="5">Uncharacterized protein</fullName>
    </submittedName>
</protein>
<reference evidence="5" key="4">
    <citation type="submission" date="2019-03" db="UniProtKB">
        <authorList>
            <consortium name="EnsemblPlants"/>
        </authorList>
    </citation>
    <scope>IDENTIFICATION</scope>
</reference>
<evidence type="ECO:0000256" key="4">
    <source>
        <dbReference type="ARBA" id="ARBA00023136"/>
    </source>
</evidence>
<dbReference type="EnsemblPlants" id="AET6Gv20481800.9">
    <property type="protein sequence ID" value="AET6Gv20481800.9"/>
    <property type="gene ID" value="AET6Gv20481800"/>
</dbReference>
<evidence type="ECO:0000256" key="3">
    <source>
        <dbReference type="ARBA" id="ARBA00022989"/>
    </source>
</evidence>
<dbReference type="Gramene" id="AET6Gv20481800.13">
    <property type="protein sequence ID" value="AET6Gv20481800.13"/>
    <property type="gene ID" value="AET6Gv20481800"/>
</dbReference>
<dbReference type="InterPro" id="IPR008521">
    <property type="entry name" value="Mg_trans_NIPA"/>
</dbReference>
<reference evidence="6" key="2">
    <citation type="journal article" date="2017" name="Nat. Plants">
        <title>The Aegilops tauschii genome reveals multiple impacts of transposons.</title>
        <authorList>
            <person name="Zhao G."/>
            <person name="Zou C."/>
            <person name="Li K."/>
            <person name="Wang K."/>
            <person name="Li T."/>
            <person name="Gao L."/>
            <person name="Zhang X."/>
            <person name="Wang H."/>
            <person name="Yang Z."/>
            <person name="Liu X."/>
            <person name="Jiang W."/>
            <person name="Mao L."/>
            <person name="Kong X."/>
            <person name="Jiao Y."/>
            <person name="Jia J."/>
        </authorList>
    </citation>
    <scope>NUCLEOTIDE SEQUENCE [LARGE SCALE GENOMIC DNA]</scope>
    <source>
        <strain evidence="6">cv. AL8/78</strain>
    </source>
</reference>
<comment type="subcellular location">
    <subcellularLocation>
        <location evidence="1">Membrane</location>
        <topology evidence="1">Multi-pass membrane protein</topology>
    </subcellularLocation>
</comment>
<reference evidence="5" key="3">
    <citation type="journal article" date="2017" name="Nature">
        <title>Genome sequence of the progenitor of the wheat D genome Aegilops tauschii.</title>
        <authorList>
            <person name="Luo M.C."/>
            <person name="Gu Y.Q."/>
            <person name="Puiu D."/>
            <person name="Wang H."/>
            <person name="Twardziok S.O."/>
            <person name="Deal K.R."/>
            <person name="Huo N."/>
            <person name="Zhu T."/>
            <person name="Wang L."/>
            <person name="Wang Y."/>
            <person name="McGuire P.E."/>
            <person name="Liu S."/>
            <person name="Long H."/>
            <person name="Ramasamy R.K."/>
            <person name="Rodriguez J.C."/>
            <person name="Van S.L."/>
            <person name="Yuan L."/>
            <person name="Wang Z."/>
            <person name="Xia Z."/>
            <person name="Xiao L."/>
            <person name="Anderson O.D."/>
            <person name="Ouyang S."/>
            <person name="Liang Y."/>
            <person name="Zimin A.V."/>
            <person name="Pertea G."/>
            <person name="Qi P."/>
            <person name="Bennetzen J.L."/>
            <person name="Dai X."/>
            <person name="Dawson M.W."/>
            <person name="Muller H.G."/>
            <person name="Kugler K."/>
            <person name="Rivarola-Duarte L."/>
            <person name="Spannagl M."/>
            <person name="Mayer K.F.X."/>
            <person name="Lu F.H."/>
            <person name="Bevan M.W."/>
            <person name="Leroy P."/>
            <person name="Li P."/>
            <person name="You F.M."/>
            <person name="Sun Q."/>
            <person name="Liu Z."/>
            <person name="Lyons E."/>
            <person name="Wicker T."/>
            <person name="Salzberg S.L."/>
            <person name="Devos K.M."/>
            <person name="Dvorak J."/>
        </authorList>
    </citation>
    <scope>NUCLEOTIDE SEQUENCE [LARGE SCALE GENOMIC DNA]</scope>
    <source>
        <strain evidence="5">cv. AL8/78</strain>
    </source>
</reference>
<evidence type="ECO:0000313" key="6">
    <source>
        <dbReference type="Proteomes" id="UP000015105"/>
    </source>
</evidence>
<evidence type="ECO:0000256" key="1">
    <source>
        <dbReference type="ARBA" id="ARBA00004141"/>
    </source>
</evidence>
<dbReference type="Gramene" id="AET6Gv20481800.9">
    <property type="protein sequence ID" value="AET6Gv20481800.9"/>
    <property type="gene ID" value="AET6Gv20481800"/>
</dbReference>
<dbReference type="GO" id="GO:0015095">
    <property type="term" value="F:magnesium ion transmembrane transporter activity"/>
    <property type="evidence" value="ECO:0007669"/>
    <property type="project" value="InterPro"/>
</dbReference>
<organism evidence="5 6">
    <name type="scientific">Aegilops tauschii subsp. strangulata</name>
    <name type="common">Goatgrass</name>
    <dbReference type="NCBI Taxonomy" id="200361"/>
    <lineage>
        <taxon>Eukaryota</taxon>
        <taxon>Viridiplantae</taxon>
        <taxon>Streptophyta</taxon>
        <taxon>Embryophyta</taxon>
        <taxon>Tracheophyta</taxon>
        <taxon>Spermatophyta</taxon>
        <taxon>Magnoliopsida</taxon>
        <taxon>Liliopsida</taxon>
        <taxon>Poales</taxon>
        <taxon>Poaceae</taxon>
        <taxon>BOP clade</taxon>
        <taxon>Pooideae</taxon>
        <taxon>Triticodae</taxon>
        <taxon>Triticeae</taxon>
        <taxon>Triticinae</taxon>
        <taxon>Aegilops</taxon>
    </lineage>
</organism>
<name>A0A453NUI4_AEGTS</name>
<keyword evidence="3" id="KW-1133">Transmembrane helix</keyword>
<evidence type="ECO:0000313" key="5">
    <source>
        <dbReference type="EnsemblPlants" id="AET6Gv20481800.9"/>
    </source>
</evidence>
<dbReference type="Pfam" id="PF05653">
    <property type="entry name" value="Mg_trans_NIPA"/>
    <property type="match status" value="1"/>
</dbReference>
<dbReference type="EnsemblPlants" id="AET6Gv20481800.13">
    <property type="protein sequence ID" value="AET6Gv20481800.13"/>
    <property type="gene ID" value="AET6Gv20481800"/>
</dbReference>
<keyword evidence="4" id="KW-0472">Membrane</keyword>
<evidence type="ECO:0000256" key="2">
    <source>
        <dbReference type="ARBA" id="ARBA00022692"/>
    </source>
</evidence>
<dbReference type="AlphaFoldDB" id="A0A453NUI4"/>
<dbReference type="GO" id="GO:0016020">
    <property type="term" value="C:membrane"/>
    <property type="evidence" value="ECO:0007669"/>
    <property type="project" value="UniProtKB-SubCell"/>
</dbReference>
<accession>A0A453NUI4</accession>
<reference evidence="5" key="5">
    <citation type="journal article" date="2021" name="G3 (Bethesda)">
        <title>Aegilops tauschii genome assembly Aet v5.0 features greater sequence contiguity and improved annotation.</title>
        <authorList>
            <person name="Wang L."/>
            <person name="Zhu T."/>
            <person name="Rodriguez J.C."/>
            <person name="Deal K.R."/>
            <person name="Dubcovsky J."/>
            <person name="McGuire P.E."/>
            <person name="Lux T."/>
            <person name="Spannagl M."/>
            <person name="Mayer K.F.X."/>
            <person name="Baldrich P."/>
            <person name="Meyers B.C."/>
            <person name="Huo N."/>
            <person name="Gu Y.Q."/>
            <person name="Zhou H."/>
            <person name="Devos K.M."/>
            <person name="Bennetzen J.L."/>
            <person name="Unver T."/>
            <person name="Budak H."/>
            <person name="Gulick P.J."/>
            <person name="Galiba G."/>
            <person name="Kalapos B."/>
            <person name="Nelson D.R."/>
            <person name="Li P."/>
            <person name="You F.M."/>
            <person name="Luo M.C."/>
            <person name="Dvorak J."/>
        </authorList>
    </citation>
    <scope>NUCLEOTIDE SEQUENCE [LARGE SCALE GENOMIC DNA]</scope>
    <source>
        <strain evidence="5">cv. AL8/78</strain>
    </source>
</reference>
<sequence>MVASLDNVRGLTLAMSSSAFIGSSFVIKKIGLKKAGDSGARARAG</sequence>
<dbReference type="Gramene" id="AET6Gv20481800.8">
    <property type="protein sequence ID" value="AET6Gv20481800.8"/>
    <property type="gene ID" value="AET6Gv20481800"/>
</dbReference>